<dbReference type="PROSITE" id="PS00221">
    <property type="entry name" value="MIP"/>
    <property type="match status" value="1"/>
</dbReference>
<comment type="similarity">
    <text evidence="2 8">Belongs to the MIP/aquaporin (TC 1.A.8) family.</text>
</comment>
<feature type="transmembrane region" description="Helical" evidence="10">
    <location>
        <begin position="75"/>
        <end position="94"/>
    </location>
</feature>
<evidence type="ECO:0000313" key="11">
    <source>
        <dbReference type="EMBL" id="RXS64661.1"/>
    </source>
</evidence>
<evidence type="ECO:0000256" key="2">
    <source>
        <dbReference type="ARBA" id="ARBA00006175"/>
    </source>
</evidence>
<evidence type="ECO:0000256" key="10">
    <source>
        <dbReference type="SAM" id="Phobius"/>
    </source>
</evidence>
<dbReference type="InterPro" id="IPR022357">
    <property type="entry name" value="MIP_CS"/>
</dbReference>
<evidence type="ECO:0000256" key="3">
    <source>
        <dbReference type="ARBA" id="ARBA00022448"/>
    </source>
</evidence>
<dbReference type="InterPro" id="IPR034294">
    <property type="entry name" value="Aquaporin_transptr"/>
</dbReference>
<keyword evidence="3 8" id="KW-0813">Transport</keyword>
<keyword evidence="4" id="KW-1003">Cell membrane</keyword>
<organism evidence="11 12">
    <name type="scientific">Streptomyces sioyaensis</name>
    <dbReference type="NCBI Taxonomy" id="67364"/>
    <lineage>
        <taxon>Bacteria</taxon>
        <taxon>Bacillati</taxon>
        <taxon>Actinomycetota</taxon>
        <taxon>Actinomycetes</taxon>
        <taxon>Kitasatosporales</taxon>
        <taxon>Streptomycetaceae</taxon>
        <taxon>Streptomyces</taxon>
    </lineage>
</organism>
<comment type="caution">
    <text evidence="11">The sequence shown here is derived from an EMBL/GenBank/DDBJ whole genome shotgun (WGS) entry which is preliminary data.</text>
</comment>
<keyword evidence="7 10" id="KW-0472">Membrane</keyword>
<feature type="transmembrane region" description="Helical" evidence="10">
    <location>
        <begin position="167"/>
        <end position="191"/>
    </location>
</feature>
<feature type="transmembrane region" description="Helical" evidence="10">
    <location>
        <begin position="238"/>
        <end position="258"/>
    </location>
</feature>
<dbReference type="EMBL" id="SDIF01000065">
    <property type="protein sequence ID" value="RXS64661.1"/>
    <property type="molecule type" value="Genomic_DNA"/>
</dbReference>
<dbReference type="PANTHER" id="PTHR19139">
    <property type="entry name" value="AQUAPORIN TRANSPORTER"/>
    <property type="match status" value="1"/>
</dbReference>
<feature type="compositionally biased region" description="Pro residues" evidence="9">
    <location>
        <begin position="282"/>
        <end position="314"/>
    </location>
</feature>
<evidence type="ECO:0000256" key="1">
    <source>
        <dbReference type="ARBA" id="ARBA00004651"/>
    </source>
</evidence>
<evidence type="ECO:0000256" key="9">
    <source>
        <dbReference type="SAM" id="MobiDB-lite"/>
    </source>
</evidence>
<keyword evidence="5 8" id="KW-0812">Transmembrane</keyword>
<evidence type="ECO:0000256" key="7">
    <source>
        <dbReference type="ARBA" id="ARBA00023136"/>
    </source>
</evidence>
<dbReference type="GO" id="GO:0005886">
    <property type="term" value="C:plasma membrane"/>
    <property type="evidence" value="ECO:0007669"/>
    <property type="project" value="UniProtKB-SubCell"/>
</dbReference>
<gene>
    <name evidence="11" type="ORF">EST54_21475</name>
</gene>
<evidence type="ECO:0008006" key="13">
    <source>
        <dbReference type="Google" id="ProtNLM"/>
    </source>
</evidence>
<feature type="transmembrane region" description="Helical" evidence="10">
    <location>
        <begin position="37"/>
        <end position="63"/>
    </location>
</feature>
<evidence type="ECO:0000256" key="4">
    <source>
        <dbReference type="ARBA" id="ARBA00022475"/>
    </source>
</evidence>
<protein>
    <recommendedName>
        <fullName evidence="13">Aquaporin family protein</fullName>
    </recommendedName>
</protein>
<reference evidence="11 12" key="1">
    <citation type="submission" date="2019-01" db="EMBL/GenBank/DDBJ databases">
        <title>Draft genome sequences of the type strain Streptomyces sioyaensis DSM 40032 and its novel strain, TM32, a thermotolerant antibiotics-producing actinobacterium.</title>
        <authorList>
            <person name="Nakaew N."/>
            <person name="Lumyong S."/>
            <person name="Sloan W.T."/>
            <person name="Sungthong R."/>
        </authorList>
    </citation>
    <scope>NUCLEOTIDE SEQUENCE [LARGE SCALE GENOMIC DNA]</scope>
    <source>
        <strain evidence="11 12">DSM 40032</strain>
    </source>
</reference>
<feature type="transmembrane region" description="Helical" evidence="10">
    <location>
        <begin position="198"/>
        <end position="218"/>
    </location>
</feature>
<evidence type="ECO:0000313" key="12">
    <source>
        <dbReference type="Proteomes" id="UP000289482"/>
    </source>
</evidence>
<dbReference type="Proteomes" id="UP000289482">
    <property type="component" value="Unassembled WGS sequence"/>
</dbReference>
<dbReference type="PANTHER" id="PTHR19139:SF199">
    <property type="entry name" value="MIP17260P"/>
    <property type="match status" value="1"/>
</dbReference>
<feature type="region of interest" description="Disordered" evidence="9">
    <location>
        <begin position="267"/>
        <end position="333"/>
    </location>
</feature>
<proteinExistence type="inferred from homology"/>
<evidence type="ECO:0000256" key="5">
    <source>
        <dbReference type="ARBA" id="ARBA00022692"/>
    </source>
</evidence>
<keyword evidence="12" id="KW-1185">Reference proteome</keyword>
<evidence type="ECO:0000256" key="8">
    <source>
        <dbReference type="RuleBase" id="RU000477"/>
    </source>
</evidence>
<keyword evidence="6 10" id="KW-1133">Transmembrane helix</keyword>
<dbReference type="InterPro" id="IPR000425">
    <property type="entry name" value="MIP"/>
</dbReference>
<name>A0A4Q1QXU7_9ACTN</name>
<dbReference type="Gene3D" id="1.20.1080.10">
    <property type="entry name" value="Glycerol uptake facilitator protein"/>
    <property type="match status" value="1"/>
</dbReference>
<dbReference type="Pfam" id="PF00230">
    <property type="entry name" value="MIP"/>
    <property type="match status" value="1"/>
</dbReference>
<dbReference type="PRINTS" id="PR00783">
    <property type="entry name" value="MINTRINSICP"/>
</dbReference>
<dbReference type="InterPro" id="IPR023271">
    <property type="entry name" value="Aquaporin-like"/>
</dbReference>
<dbReference type="AlphaFoldDB" id="A0A4Q1QXU7"/>
<dbReference type="SUPFAM" id="SSF81338">
    <property type="entry name" value="Aquaporin-like"/>
    <property type="match status" value="1"/>
</dbReference>
<accession>A0A4Q1QXU7</accession>
<dbReference type="GO" id="GO:0015250">
    <property type="term" value="F:water channel activity"/>
    <property type="evidence" value="ECO:0007669"/>
    <property type="project" value="TreeGrafter"/>
</dbReference>
<sequence>MGLTVRAELRALPGRENGTASGGGTVAAGRHAARREIAWAAAAVEFTLTGAVLFVVVTAVRWTMASPFSRALPNVHLQLVVVAVLVGAALSLALSSRWGRLSGGHLNPAVTLALWLAGAFPGRNVLPYAVAQLGGSLAGTGLARLVWGPAVGGRLAYAAVRPGPGWSAAALCAAEAAATAAVIAVALFLLSRPPLTKWVPLALPAAAATVIVVLGTLTGGSANPARQFGPAIWAGRPAYLWAYLLAPLAGAALTALATRRCTLGRRRRCPPTRADVGASGSSPPPPPARKPPCQPPTASPPTRPSRPGSMPTPPSRGVQPDTVATDDGEKTTR</sequence>
<evidence type="ECO:0000256" key="6">
    <source>
        <dbReference type="ARBA" id="ARBA00022989"/>
    </source>
</evidence>
<comment type="subcellular location">
    <subcellularLocation>
        <location evidence="1">Cell membrane</location>
        <topology evidence="1">Multi-pass membrane protein</topology>
    </subcellularLocation>
</comment>